<organism evidence="4 5">
    <name type="scientific">Helicobacter anseris</name>
    <dbReference type="NCBI Taxonomy" id="375926"/>
    <lineage>
        <taxon>Bacteria</taxon>
        <taxon>Pseudomonadati</taxon>
        <taxon>Campylobacterota</taxon>
        <taxon>Epsilonproteobacteria</taxon>
        <taxon>Campylobacterales</taxon>
        <taxon>Helicobacteraceae</taxon>
        <taxon>Helicobacter</taxon>
    </lineage>
</organism>
<keyword evidence="1" id="KW-0547">Nucleotide-binding</keyword>
<dbReference type="InterPro" id="IPR003439">
    <property type="entry name" value="ABC_transporter-like_ATP-bd"/>
</dbReference>
<evidence type="ECO:0000256" key="2">
    <source>
        <dbReference type="ARBA" id="ARBA00022840"/>
    </source>
</evidence>
<evidence type="ECO:0000259" key="3">
    <source>
        <dbReference type="PROSITE" id="PS50893"/>
    </source>
</evidence>
<gene>
    <name evidence="4" type="ORF">CQA57_00930</name>
</gene>
<dbReference type="PANTHER" id="PTHR42798">
    <property type="entry name" value="LIPOPROTEIN-RELEASING SYSTEM ATP-BINDING PROTEIN LOLD"/>
    <property type="match status" value="1"/>
</dbReference>
<reference evidence="4 5" key="1">
    <citation type="submission" date="2018-04" db="EMBL/GenBank/DDBJ databases">
        <title>Novel Campyloabacter and Helicobacter Species and Strains.</title>
        <authorList>
            <person name="Mannion A.J."/>
            <person name="Shen Z."/>
            <person name="Fox J.G."/>
        </authorList>
    </citation>
    <scope>NUCLEOTIDE SEQUENCE [LARGE SCALE GENOMIC DNA]</scope>
    <source>
        <strain evidence="4 5">MIT 04-9362</strain>
    </source>
</reference>
<dbReference type="InterPro" id="IPR003593">
    <property type="entry name" value="AAA+_ATPase"/>
</dbReference>
<dbReference type="OrthoDB" id="9814623at2"/>
<dbReference type="SUPFAM" id="SSF52540">
    <property type="entry name" value="P-loop containing nucleoside triphosphate hydrolases"/>
    <property type="match status" value="1"/>
</dbReference>
<dbReference type="PROSITE" id="PS50893">
    <property type="entry name" value="ABC_TRANSPORTER_2"/>
    <property type="match status" value="1"/>
</dbReference>
<sequence>MILRVKNLTHSFEHLLYEDLNFGLNASESMAILGVSGSGKSSILNHLSTMLPPQKGSIDLCGLENIYTHSKQELLRLRRYDLGIIFQAHYLFRGFSAQENLNLATLLTGVQLDTKILKSLQIEKILHQNVGSLSGGQQQRVSIARVLCKKPKIIFADEPTGNLDCQTAKSVMDMMFEYIKQNKSALVLATHDEELAYRCNFVYRLKDKKLILENQK</sequence>
<dbReference type="Proteomes" id="UP000256695">
    <property type="component" value="Unassembled WGS sequence"/>
</dbReference>
<proteinExistence type="predicted"/>
<dbReference type="PANTHER" id="PTHR42798:SF2">
    <property type="entry name" value="ABC TRANSPORTER ATP-BINDING PROTEIN MG467-RELATED"/>
    <property type="match status" value="1"/>
</dbReference>
<dbReference type="AlphaFoldDB" id="A0A3D8JC41"/>
<protein>
    <submittedName>
        <fullName evidence="4">ABC transporter ATP-binding protein</fullName>
    </submittedName>
</protein>
<evidence type="ECO:0000313" key="4">
    <source>
        <dbReference type="EMBL" id="RDU74646.1"/>
    </source>
</evidence>
<feature type="domain" description="ABC transporter" evidence="3">
    <location>
        <begin position="3"/>
        <end position="216"/>
    </location>
</feature>
<dbReference type="EMBL" id="NXLX01000001">
    <property type="protein sequence ID" value="RDU74646.1"/>
    <property type="molecule type" value="Genomic_DNA"/>
</dbReference>
<evidence type="ECO:0000313" key="5">
    <source>
        <dbReference type="Proteomes" id="UP000256695"/>
    </source>
</evidence>
<dbReference type="SMART" id="SM00382">
    <property type="entry name" value="AAA"/>
    <property type="match status" value="1"/>
</dbReference>
<dbReference type="GO" id="GO:0016887">
    <property type="term" value="F:ATP hydrolysis activity"/>
    <property type="evidence" value="ECO:0007669"/>
    <property type="project" value="InterPro"/>
</dbReference>
<accession>A0A3D8JC41</accession>
<comment type="caution">
    <text evidence="4">The sequence shown here is derived from an EMBL/GenBank/DDBJ whole genome shotgun (WGS) entry which is preliminary data.</text>
</comment>
<dbReference type="RefSeq" id="WP_115578354.1">
    <property type="nucleotide sequence ID" value="NZ_NXLX01000001.1"/>
</dbReference>
<dbReference type="GO" id="GO:0005524">
    <property type="term" value="F:ATP binding"/>
    <property type="evidence" value="ECO:0007669"/>
    <property type="project" value="UniProtKB-KW"/>
</dbReference>
<dbReference type="InterPro" id="IPR027417">
    <property type="entry name" value="P-loop_NTPase"/>
</dbReference>
<name>A0A3D8JC41_9HELI</name>
<keyword evidence="5" id="KW-1185">Reference proteome</keyword>
<dbReference type="InterPro" id="IPR017871">
    <property type="entry name" value="ABC_transporter-like_CS"/>
</dbReference>
<dbReference type="PROSITE" id="PS00211">
    <property type="entry name" value="ABC_TRANSPORTER_1"/>
    <property type="match status" value="1"/>
</dbReference>
<evidence type="ECO:0000256" key="1">
    <source>
        <dbReference type="ARBA" id="ARBA00022741"/>
    </source>
</evidence>
<dbReference type="Pfam" id="PF00005">
    <property type="entry name" value="ABC_tran"/>
    <property type="match status" value="1"/>
</dbReference>
<keyword evidence="2 4" id="KW-0067">ATP-binding</keyword>
<dbReference type="Gene3D" id="3.40.50.300">
    <property type="entry name" value="P-loop containing nucleotide triphosphate hydrolases"/>
    <property type="match status" value="1"/>
</dbReference>